<dbReference type="EMBL" id="QBLH01002703">
    <property type="protein sequence ID" value="TGZ47745.1"/>
    <property type="molecule type" value="Genomic_DNA"/>
</dbReference>
<dbReference type="AlphaFoldDB" id="A0A4S2KEG2"/>
<protein>
    <submittedName>
        <fullName evidence="2">Uncharacterized protein</fullName>
    </submittedName>
</protein>
<organism evidence="2 3">
    <name type="scientific">Temnothorax longispinosus</name>
    <dbReference type="NCBI Taxonomy" id="300112"/>
    <lineage>
        <taxon>Eukaryota</taxon>
        <taxon>Metazoa</taxon>
        <taxon>Ecdysozoa</taxon>
        <taxon>Arthropoda</taxon>
        <taxon>Hexapoda</taxon>
        <taxon>Insecta</taxon>
        <taxon>Pterygota</taxon>
        <taxon>Neoptera</taxon>
        <taxon>Endopterygota</taxon>
        <taxon>Hymenoptera</taxon>
        <taxon>Apocrita</taxon>
        <taxon>Aculeata</taxon>
        <taxon>Formicoidea</taxon>
        <taxon>Formicidae</taxon>
        <taxon>Myrmicinae</taxon>
        <taxon>Temnothorax</taxon>
    </lineage>
</organism>
<comment type="caution">
    <text evidence="2">The sequence shown here is derived from an EMBL/GenBank/DDBJ whole genome shotgun (WGS) entry which is preliminary data.</text>
</comment>
<proteinExistence type="predicted"/>
<feature type="compositionally biased region" description="Gly residues" evidence="1">
    <location>
        <begin position="12"/>
        <end position="25"/>
    </location>
</feature>
<feature type="compositionally biased region" description="Basic residues" evidence="1">
    <location>
        <begin position="78"/>
        <end position="87"/>
    </location>
</feature>
<evidence type="ECO:0000256" key="1">
    <source>
        <dbReference type="SAM" id="MobiDB-lite"/>
    </source>
</evidence>
<evidence type="ECO:0000313" key="2">
    <source>
        <dbReference type="EMBL" id="TGZ47745.1"/>
    </source>
</evidence>
<sequence>MYTRPCGDDGDSGSGSGGGGGGGPEGLILSSVIVAGQRHLCEEQTYLAQQAIHQIAPLDELGFHGTSSFRVIKTSTGSRRRRRRTKRREMSRERRAR</sequence>
<feature type="compositionally biased region" description="Basic and acidic residues" evidence="1">
    <location>
        <begin position="88"/>
        <end position="97"/>
    </location>
</feature>
<accession>A0A4S2KEG2</accession>
<reference evidence="2 3" key="1">
    <citation type="journal article" date="2019" name="Philos. Trans. R. Soc. Lond., B, Biol. Sci.">
        <title>Ant behaviour and brain gene expression of defending hosts depend on the ecological success of the intruding social parasite.</title>
        <authorList>
            <person name="Kaur R."/>
            <person name="Stoldt M."/>
            <person name="Jongepier E."/>
            <person name="Feldmeyer B."/>
            <person name="Menzel F."/>
            <person name="Bornberg-Bauer E."/>
            <person name="Foitzik S."/>
        </authorList>
    </citation>
    <scope>NUCLEOTIDE SEQUENCE [LARGE SCALE GENOMIC DNA]</scope>
    <source>
        <tissue evidence="2">Whole body</tissue>
    </source>
</reference>
<name>A0A4S2KEG2_9HYME</name>
<feature type="compositionally biased region" description="Polar residues" evidence="1">
    <location>
        <begin position="66"/>
        <end position="77"/>
    </location>
</feature>
<gene>
    <name evidence="2" type="ORF">DBV15_07474</name>
</gene>
<feature type="region of interest" description="Disordered" evidence="1">
    <location>
        <begin position="1"/>
        <end position="27"/>
    </location>
</feature>
<evidence type="ECO:0000313" key="3">
    <source>
        <dbReference type="Proteomes" id="UP000310200"/>
    </source>
</evidence>
<keyword evidence="3" id="KW-1185">Reference proteome</keyword>
<feature type="region of interest" description="Disordered" evidence="1">
    <location>
        <begin position="66"/>
        <end position="97"/>
    </location>
</feature>
<dbReference type="Proteomes" id="UP000310200">
    <property type="component" value="Unassembled WGS sequence"/>
</dbReference>